<evidence type="ECO:0000313" key="3">
    <source>
        <dbReference type="Proteomes" id="UP001321492"/>
    </source>
</evidence>
<dbReference type="Proteomes" id="UP001321492">
    <property type="component" value="Unassembled WGS sequence"/>
</dbReference>
<keyword evidence="1" id="KW-0472">Membrane</keyword>
<evidence type="ECO:0000313" key="2">
    <source>
        <dbReference type="EMBL" id="MDJ1159339.1"/>
    </source>
</evidence>
<organism evidence="2 3">
    <name type="scientific">Chelatococcus albus</name>
    <dbReference type="NCBI Taxonomy" id="3047466"/>
    <lineage>
        <taxon>Bacteria</taxon>
        <taxon>Pseudomonadati</taxon>
        <taxon>Pseudomonadota</taxon>
        <taxon>Alphaproteobacteria</taxon>
        <taxon>Hyphomicrobiales</taxon>
        <taxon>Chelatococcaceae</taxon>
        <taxon>Chelatococcus</taxon>
    </lineage>
</organism>
<sequence length="192" mass="21033">MATTSASRPPPAANDLRSAIRRARLEDAGRTDVVTDLRAAELARLEELAERLDPVFAAVPGDIDLFDHGIVPGERPRLYVDLLAFVEMERDRHGYRLLVDTRHGRQLMAASDDPEVIVAAVTDYVARRLVEREKALAAGRRAQVARGSRPHPAAGADPDHRYGEGDMLFATVMGALAGAAAFYAAVWWRLLP</sequence>
<keyword evidence="1" id="KW-1133">Transmembrane helix</keyword>
<comment type="caution">
    <text evidence="2">The sequence shown here is derived from an EMBL/GenBank/DDBJ whole genome shotgun (WGS) entry which is preliminary data.</text>
</comment>
<reference evidence="2 3" key="1">
    <citation type="submission" date="2023-05" db="EMBL/GenBank/DDBJ databases">
        <title>Chelatococcus sp. nov., a moderately thermophilic bacterium isolated from hot spring microbial mat.</title>
        <authorList>
            <person name="Hu C.-J."/>
            <person name="Li W.-J."/>
        </authorList>
    </citation>
    <scope>NUCLEOTIDE SEQUENCE [LARGE SCALE GENOMIC DNA]</scope>
    <source>
        <strain evidence="2 3">SYSU G07232</strain>
    </source>
</reference>
<proteinExistence type="predicted"/>
<gene>
    <name evidence="2" type="ORF">QNA08_13950</name>
</gene>
<keyword evidence="1" id="KW-0812">Transmembrane</keyword>
<name>A0ABT7AKH4_9HYPH</name>
<accession>A0ABT7AKH4</accession>
<feature type="transmembrane region" description="Helical" evidence="1">
    <location>
        <begin position="167"/>
        <end position="188"/>
    </location>
</feature>
<evidence type="ECO:0000256" key="1">
    <source>
        <dbReference type="SAM" id="Phobius"/>
    </source>
</evidence>
<keyword evidence="3" id="KW-1185">Reference proteome</keyword>
<dbReference type="RefSeq" id="WP_283741335.1">
    <property type="nucleotide sequence ID" value="NZ_JASJEV010000008.1"/>
</dbReference>
<dbReference type="EMBL" id="JASJEV010000008">
    <property type="protein sequence ID" value="MDJ1159339.1"/>
    <property type="molecule type" value="Genomic_DNA"/>
</dbReference>
<protein>
    <submittedName>
        <fullName evidence="2">Uncharacterized protein</fullName>
    </submittedName>
</protein>